<dbReference type="Proteomes" id="UP000679126">
    <property type="component" value="Unassembled WGS sequence"/>
</dbReference>
<dbReference type="EMBL" id="JAGHKP010000001">
    <property type="protein sequence ID" value="MBO9151692.1"/>
    <property type="molecule type" value="Genomic_DNA"/>
</dbReference>
<sequence length="343" mass="38098">MMRFFVIVLILSMPTLYSCGPKKPAALPVFKEKLSDYGFFKGKLNELQPEARVHRYELATPLFTDYALKDRFIVLPEGTAMQYRDSGAIDFPAGAYIIKNFAYRDTAGRKVLIETRLLHKDAQDGKWKVMNYLWNEQQTDADKWIAGKQLPITLLDDHNQRVSTVYQMPNTNDCKRCHSSNGTLLPIGPKARNLHYGEGEQLLAWAAAGILPGMPDIAKVPALPVWTDSLHFTVPQRARAYLDVNCAHCHTKGGDADNTGLFLEYDQQQPAHLGILKGPVSAGNGAGGLDFDIVPGNAGASILAHRMNSTEPGTAMPELARTLIHKEGVALIVQWINEMKQER</sequence>
<dbReference type="InterPro" id="IPR022269">
    <property type="entry name" value="SO_2930-like_C"/>
</dbReference>
<proteinExistence type="predicted"/>
<comment type="caution">
    <text evidence="1">The sequence shown here is derived from an EMBL/GenBank/DDBJ whole genome shotgun (WGS) entry which is preliminary data.</text>
</comment>
<evidence type="ECO:0000313" key="2">
    <source>
        <dbReference type="Proteomes" id="UP000679126"/>
    </source>
</evidence>
<protein>
    <recommendedName>
        <fullName evidence="3">Repeat protein (TIGR03806 family)</fullName>
    </recommendedName>
</protein>
<organism evidence="1 2">
    <name type="scientific">Chitinophaga chungangae</name>
    <dbReference type="NCBI Taxonomy" id="2821488"/>
    <lineage>
        <taxon>Bacteria</taxon>
        <taxon>Pseudomonadati</taxon>
        <taxon>Bacteroidota</taxon>
        <taxon>Chitinophagia</taxon>
        <taxon>Chitinophagales</taxon>
        <taxon>Chitinophagaceae</taxon>
        <taxon>Chitinophaga</taxon>
    </lineage>
</organism>
<keyword evidence="2" id="KW-1185">Reference proteome</keyword>
<reference evidence="2" key="1">
    <citation type="submission" date="2021-03" db="EMBL/GenBank/DDBJ databases">
        <title>Assistant Professor.</title>
        <authorList>
            <person name="Huq M.A."/>
        </authorList>
    </citation>
    <scope>NUCLEOTIDE SEQUENCE [LARGE SCALE GENOMIC DNA]</scope>
    <source>
        <strain evidence="2">MAH-28</strain>
    </source>
</reference>
<evidence type="ECO:0000313" key="1">
    <source>
        <dbReference type="EMBL" id="MBO9151692.1"/>
    </source>
</evidence>
<name>A0ABS3YAI6_9BACT</name>
<accession>A0ABS3YAI6</accession>
<dbReference type="NCBIfam" id="TIGR03806">
    <property type="entry name" value="chp_HNE_0200"/>
    <property type="match status" value="1"/>
</dbReference>
<evidence type="ECO:0008006" key="3">
    <source>
        <dbReference type="Google" id="ProtNLM"/>
    </source>
</evidence>
<gene>
    <name evidence="1" type="ORF">J7I43_05700</name>
</gene>
<dbReference type="PROSITE" id="PS51257">
    <property type="entry name" value="PROKAR_LIPOPROTEIN"/>
    <property type="match status" value="1"/>
</dbReference>